<reference evidence="3 4" key="1">
    <citation type="submission" date="2024-04" db="EMBL/GenBank/DDBJ databases">
        <authorList>
            <person name="Waldvogel A.-M."/>
            <person name="Schoenle A."/>
        </authorList>
    </citation>
    <scope>NUCLEOTIDE SEQUENCE [LARGE SCALE GENOMIC DNA]</scope>
</reference>
<name>A0AAV2MI99_KNICA</name>
<proteinExistence type="predicted"/>
<evidence type="ECO:0000313" key="3">
    <source>
        <dbReference type="EMBL" id="CAL1613014.1"/>
    </source>
</evidence>
<dbReference type="EMBL" id="OZ035830">
    <property type="protein sequence ID" value="CAL1613014.1"/>
    <property type="molecule type" value="Genomic_DNA"/>
</dbReference>
<protein>
    <recommendedName>
        <fullName evidence="5">Transmembrane protein 271</fullName>
    </recommendedName>
</protein>
<accession>A0AAV2MI99</accession>
<feature type="signal peptide" evidence="2">
    <location>
        <begin position="1"/>
        <end position="23"/>
    </location>
</feature>
<feature type="transmembrane region" description="Helical" evidence="1">
    <location>
        <begin position="47"/>
        <end position="69"/>
    </location>
</feature>
<evidence type="ECO:0000256" key="1">
    <source>
        <dbReference type="SAM" id="Phobius"/>
    </source>
</evidence>
<feature type="transmembrane region" description="Helical" evidence="1">
    <location>
        <begin position="137"/>
        <end position="158"/>
    </location>
</feature>
<keyword evidence="1" id="KW-0812">Transmembrane</keyword>
<keyword evidence="4" id="KW-1185">Reference proteome</keyword>
<gene>
    <name evidence="3" type="ORF">KC01_LOCUS39282</name>
</gene>
<keyword evidence="2" id="KW-0732">Signal</keyword>
<dbReference type="AlphaFoldDB" id="A0AAV2MI99"/>
<dbReference type="Proteomes" id="UP001497482">
    <property type="component" value="Chromosome 8"/>
</dbReference>
<sequence length="278" mass="30173">MKWSTRGACAVLSGALLFTCALAEVAVGLRCMTQGAAVMTHFRLSRTAGAFYSGALVSGGQLLLALALLCCSTRAHRCRNLALVAVVVLLLGILTAFSGAVLDGDAAALVKRKYTHFCLSTQESRVCTHLREYQRSLVLSTALSALECVLGLLHLLAIKRYKAAQFNRRQLERQQTHEALFSEERDAPLPHVSYINLAVSVLDEPHGAESHYSAYPSLELPGYAPVNTAPPSHRDQPPAYDDIYPSHRCGPHQQEALCVVRAASAARGARDARHRDTL</sequence>
<feature type="chain" id="PRO_5043797073" description="Transmembrane protein 271" evidence="2">
    <location>
        <begin position="24"/>
        <end position="278"/>
    </location>
</feature>
<evidence type="ECO:0000256" key="2">
    <source>
        <dbReference type="SAM" id="SignalP"/>
    </source>
</evidence>
<organism evidence="3 4">
    <name type="scientific">Knipowitschia caucasica</name>
    <name type="common">Caucasian dwarf goby</name>
    <name type="synonym">Pomatoschistus caucasicus</name>
    <dbReference type="NCBI Taxonomy" id="637954"/>
    <lineage>
        <taxon>Eukaryota</taxon>
        <taxon>Metazoa</taxon>
        <taxon>Chordata</taxon>
        <taxon>Craniata</taxon>
        <taxon>Vertebrata</taxon>
        <taxon>Euteleostomi</taxon>
        <taxon>Actinopterygii</taxon>
        <taxon>Neopterygii</taxon>
        <taxon>Teleostei</taxon>
        <taxon>Neoteleostei</taxon>
        <taxon>Acanthomorphata</taxon>
        <taxon>Gobiaria</taxon>
        <taxon>Gobiiformes</taxon>
        <taxon>Gobioidei</taxon>
        <taxon>Gobiidae</taxon>
        <taxon>Gobiinae</taxon>
        <taxon>Knipowitschia</taxon>
    </lineage>
</organism>
<keyword evidence="1" id="KW-0472">Membrane</keyword>
<evidence type="ECO:0000313" key="4">
    <source>
        <dbReference type="Proteomes" id="UP001497482"/>
    </source>
</evidence>
<evidence type="ECO:0008006" key="5">
    <source>
        <dbReference type="Google" id="ProtNLM"/>
    </source>
</evidence>
<keyword evidence="1" id="KW-1133">Transmembrane helix</keyword>
<feature type="transmembrane region" description="Helical" evidence="1">
    <location>
        <begin position="81"/>
        <end position="102"/>
    </location>
</feature>